<feature type="disulfide bond" evidence="21">
    <location>
        <begin position="522"/>
        <end position="531"/>
    </location>
</feature>
<feature type="disulfide bond" evidence="21">
    <location>
        <begin position="430"/>
        <end position="468"/>
    </location>
</feature>
<dbReference type="FunFam" id="2.10.25.10:FF:000043">
    <property type="entry name" value="Integrin beta"/>
    <property type="match status" value="1"/>
</dbReference>
<dbReference type="SMART" id="SM00423">
    <property type="entry name" value="PSI"/>
    <property type="match status" value="1"/>
</dbReference>
<dbReference type="InterPro" id="IPR040622">
    <property type="entry name" value="EGF_integrin_1"/>
</dbReference>
<evidence type="ECO:0000259" key="27">
    <source>
        <dbReference type="SMART" id="SM01241"/>
    </source>
</evidence>
<comment type="subcellular location">
    <subcellularLocation>
        <location evidence="1 22">Cell membrane</location>
        <topology evidence="1 22">Single-pass type I membrane protein</topology>
    </subcellularLocation>
</comment>
<evidence type="ECO:0000256" key="15">
    <source>
        <dbReference type="ARBA" id="ARBA00023136"/>
    </source>
</evidence>
<dbReference type="SUPFAM" id="SSF53300">
    <property type="entry name" value="vWA-like"/>
    <property type="match status" value="1"/>
</dbReference>
<dbReference type="Gene3D" id="2.60.40.1510">
    <property type="entry name" value="ntegrin, alpha v. Chain A, domain 3"/>
    <property type="match status" value="2"/>
</dbReference>
<feature type="disulfide bond" evidence="21">
    <location>
        <begin position="561"/>
        <end position="571"/>
    </location>
</feature>
<dbReference type="Pfam" id="PF07965">
    <property type="entry name" value="Integrin_B_tail"/>
    <property type="match status" value="1"/>
</dbReference>
<dbReference type="Gene3D" id="3.30.1680.10">
    <property type="entry name" value="ligand-binding face of the semaphorins, domain 2"/>
    <property type="match status" value="1"/>
</dbReference>
<protein>
    <recommendedName>
        <fullName evidence="22">Integrin beta</fullName>
    </recommendedName>
</protein>
<feature type="disulfide bond" evidence="21">
    <location>
        <begin position="581"/>
        <end position="590"/>
    </location>
</feature>
<evidence type="ECO:0000256" key="6">
    <source>
        <dbReference type="ARBA" id="ARBA00022692"/>
    </source>
</evidence>
<dbReference type="GO" id="GO:0034684">
    <property type="term" value="C:integrin alphav-beta5 complex"/>
    <property type="evidence" value="ECO:0007669"/>
    <property type="project" value="UniProtKB-ARBA"/>
</dbReference>
<evidence type="ECO:0000259" key="25">
    <source>
        <dbReference type="SMART" id="SM00187"/>
    </source>
</evidence>
<feature type="disulfide bond" evidence="21">
    <location>
        <begin position="496"/>
        <end position="501"/>
    </location>
</feature>
<dbReference type="Gene3D" id="2.10.25.10">
    <property type="entry name" value="Laminin"/>
    <property type="match status" value="4"/>
</dbReference>
<dbReference type="PANTHER" id="PTHR10082:SF26">
    <property type="entry name" value="INTEGRIN BETA-5"/>
    <property type="match status" value="1"/>
</dbReference>
<keyword evidence="30" id="KW-1185">Reference proteome</keyword>
<dbReference type="GO" id="GO:0007179">
    <property type="term" value="P:transforming growth factor beta receptor signaling pathway"/>
    <property type="evidence" value="ECO:0007669"/>
    <property type="project" value="TreeGrafter"/>
</dbReference>
<dbReference type="InterPro" id="IPR032695">
    <property type="entry name" value="Integrin_dom_sf"/>
</dbReference>
<dbReference type="InterPro" id="IPR036349">
    <property type="entry name" value="Integrin_bsu_tail_dom_sf"/>
</dbReference>
<evidence type="ECO:0000256" key="22">
    <source>
        <dbReference type="RuleBase" id="RU000633"/>
    </source>
</evidence>
<dbReference type="SUPFAM" id="SSF69179">
    <property type="entry name" value="Integrin domains"/>
    <property type="match status" value="2"/>
</dbReference>
<evidence type="ECO:0000256" key="12">
    <source>
        <dbReference type="ARBA" id="ARBA00022889"/>
    </source>
</evidence>
<dbReference type="Ensembl" id="ENSLCNT00005022544.1">
    <property type="protein sequence ID" value="ENSLCNP00005020135.1"/>
    <property type="gene ID" value="ENSLCNG00005013138.1"/>
</dbReference>
<organism evidence="29 30">
    <name type="scientific">Lynx canadensis</name>
    <name type="common">Canada lynx</name>
    <name type="synonym">Felis canadensis</name>
    <dbReference type="NCBI Taxonomy" id="61383"/>
    <lineage>
        <taxon>Eukaryota</taxon>
        <taxon>Metazoa</taxon>
        <taxon>Chordata</taxon>
        <taxon>Craniata</taxon>
        <taxon>Vertebrata</taxon>
        <taxon>Euteleostomi</taxon>
        <taxon>Mammalia</taxon>
        <taxon>Eutheria</taxon>
        <taxon>Laurasiatheria</taxon>
        <taxon>Carnivora</taxon>
        <taxon>Feliformia</taxon>
        <taxon>Felidae</taxon>
        <taxon>Felinae</taxon>
        <taxon>Lynx</taxon>
    </lineage>
</organism>
<dbReference type="GO" id="GO:0046872">
    <property type="term" value="F:metal ion binding"/>
    <property type="evidence" value="ECO:0007669"/>
    <property type="project" value="UniProtKB-KW"/>
</dbReference>
<dbReference type="PRINTS" id="PR01186">
    <property type="entry name" value="INTEGRINB"/>
</dbReference>
<keyword evidence="8 24" id="KW-0732">Signal</keyword>
<feature type="disulfide bond" evidence="21">
    <location>
        <begin position="556"/>
        <end position="604"/>
    </location>
</feature>
<feature type="disulfide bond" evidence="21">
    <location>
        <begin position="481"/>
        <end position="494"/>
    </location>
</feature>
<evidence type="ECO:0000256" key="5">
    <source>
        <dbReference type="ARBA" id="ARBA00022553"/>
    </source>
</evidence>
<comment type="function">
    <text evidence="19">Integrin alpha-V/beta-5 (ITGAV:ITGB5) is a receptor for fibronectin. It recognizes the sequence R-G-D in its ligand.</text>
</comment>
<keyword evidence="16 21" id="KW-1015">Disulfide bond</keyword>
<keyword evidence="4" id="KW-0245">EGF-like domain</keyword>
<dbReference type="SMART" id="SM01241">
    <property type="entry name" value="Integrin_b_cyt"/>
    <property type="match status" value="1"/>
</dbReference>
<feature type="disulfide bond" evidence="21">
    <location>
        <begin position="407"/>
        <end position="411"/>
    </location>
</feature>
<feature type="disulfide bond" evidence="21">
    <location>
        <begin position="435"/>
        <end position="444"/>
    </location>
</feature>
<dbReference type="Gene3D" id="1.20.5.100">
    <property type="entry name" value="Cytochrome c1, transmembrane anchor, C-terminal"/>
    <property type="match status" value="1"/>
</dbReference>
<keyword evidence="6 22" id="KW-0812">Transmembrane</keyword>
<keyword evidence="11" id="KW-0460">Magnesium</keyword>
<keyword evidence="3" id="KW-1003">Cell membrane</keyword>
<feature type="domain" description="Integrin beta subunit cytoplasmic" evidence="27">
    <location>
        <begin position="690"/>
        <end position="737"/>
    </location>
</feature>
<feature type="disulfide bond" evidence="21">
    <location>
        <begin position="39"/>
        <end position="75"/>
    </location>
</feature>
<feature type="disulfide bond" evidence="21">
    <location>
        <begin position="574"/>
        <end position="577"/>
    </location>
</feature>
<dbReference type="GO" id="GO:0016477">
    <property type="term" value="P:cell migration"/>
    <property type="evidence" value="ECO:0007669"/>
    <property type="project" value="TreeGrafter"/>
</dbReference>
<evidence type="ECO:0000256" key="18">
    <source>
        <dbReference type="ARBA" id="ARBA00023180"/>
    </source>
</evidence>
<reference evidence="29" key="1">
    <citation type="submission" date="2025-08" db="UniProtKB">
        <authorList>
            <consortium name="Ensembl"/>
        </authorList>
    </citation>
    <scope>IDENTIFICATION</scope>
</reference>
<keyword evidence="9" id="KW-0677">Repeat</keyword>
<feature type="domain" description="PSI" evidence="26">
    <location>
        <begin position="27"/>
        <end position="76"/>
    </location>
</feature>
<dbReference type="GO" id="GO:0005925">
    <property type="term" value="C:focal adhesion"/>
    <property type="evidence" value="ECO:0007669"/>
    <property type="project" value="TreeGrafter"/>
</dbReference>
<feature type="domain" description="Integrin beta subunit tail" evidence="28">
    <location>
        <begin position="581"/>
        <end position="666"/>
    </location>
</feature>
<dbReference type="Gene3D" id="4.10.1240.30">
    <property type="match status" value="1"/>
</dbReference>
<keyword evidence="14 22" id="KW-0401">Integrin</keyword>
<evidence type="ECO:0000256" key="10">
    <source>
        <dbReference type="ARBA" id="ARBA00022837"/>
    </source>
</evidence>
<dbReference type="GO" id="GO:0033627">
    <property type="term" value="P:cell adhesion mediated by integrin"/>
    <property type="evidence" value="ECO:0007669"/>
    <property type="project" value="TreeGrafter"/>
</dbReference>
<evidence type="ECO:0000256" key="13">
    <source>
        <dbReference type="ARBA" id="ARBA00022989"/>
    </source>
</evidence>
<keyword evidence="18" id="KW-0325">Glycoprotein</keyword>
<feature type="chain" id="PRO_5025458628" description="Integrin beta" evidence="24">
    <location>
        <begin position="25"/>
        <end position="746"/>
    </location>
</feature>
<evidence type="ECO:0000256" key="19">
    <source>
        <dbReference type="ARBA" id="ARBA00059582"/>
    </source>
</evidence>
<feature type="domain" description="Integrin beta subunit VWA" evidence="25">
    <location>
        <begin position="35"/>
        <end position="409"/>
    </location>
</feature>
<feature type="disulfide bond" evidence="21">
    <location>
        <begin position="446"/>
        <end position="459"/>
    </location>
</feature>
<dbReference type="FunFam" id="1.20.5.100:FF:000006">
    <property type="entry name" value="Integrin beta"/>
    <property type="match status" value="1"/>
</dbReference>
<dbReference type="GO" id="GO:0043149">
    <property type="term" value="P:stress fiber assembly"/>
    <property type="evidence" value="ECO:0007669"/>
    <property type="project" value="UniProtKB-ARBA"/>
</dbReference>
<feature type="disulfide bond" evidence="21">
    <location>
        <begin position="554"/>
        <end position="559"/>
    </location>
</feature>
<evidence type="ECO:0000259" key="26">
    <source>
        <dbReference type="SMART" id="SM00423"/>
    </source>
</evidence>
<name>A0A667H229_LYNCA</name>
<dbReference type="SUPFAM" id="SSF57196">
    <property type="entry name" value="EGF/Laminin"/>
    <property type="match status" value="2"/>
</dbReference>
<feature type="disulfide bond" evidence="21">
    <location>
        <begin position="347"/>
        <end position="359"/>
    </location>
</feature>
<evidence type="ECO:0000256" key="16">
    <source>
        <dbReference type="ARBA" id="ARBA00023157"/>
    </source>
</evidence>
<dbReference type="Pfam" id="PF08725">
    <property type="entry name" value="Integrin_b_cyt"/>
    <property type="match status" value="1"/>
</dbReference>
<dbReference type="GO" id="GO:0007229">
    <property type="term" value="P:integrin-mediated signaling pathway"/>
    <property type="evidence" value="ECO:0007669"/>
    <property type="project" value="UniProtKB-KW"/>
</dbReference>
<dbReference type="FunFam" id="3.30.1680.10:FF:000002">
    <property type="entry name" value="Integrin beta"/>
    <property type="match status" value="1"/>
</dbReference>
<feature type="disulfide bond" evidence="21">
    <location>
        <begin position="515"/>
        <end position="520"/>
    </location>
</feature>
<keyword evidence="13 23" id="KW-1133">Transmembrane helix</keyword>
<feature type="disulfide bond" evidence="21">
    <location>
        <begin position="476"/>
        <end position="509"/>
    </location>
</feature>
<dbReference type="InterPro" id="IPR013111">
    <property type="entry name" value="EGF_extracell"/>
</dbReference>
<feature type="transmembrane region" description="Helical" evidence="23">
    <location>
        <begin position="670"/>
        <end position="693"/>
    </location>
</feature>
<dbReference type="GO" id="GO:0009986">
    <property type="term" value="C:cell surface"/>
    <property type="evidence" value="ECO:0007669"/>
    <property type="project" value="TreeGrafter"/>
</dbReference>
<keyword evidence="17" id="KW-0675">Receptor</keyword>
<dbReference type="SUPFAM" id="SSF103575">
    <property type="entry name" value="Plexin repeat"/>
    <property type="match status" value="1"/>
</dbReference>
<accession>A0A667H229</accession>
<evidence type="ECO:0000256" key="24">
    <source>
        <dbReference type="SAM" id="SignalP"/>
    </source>
</evidence>
<evidence type="ECO:0000256" key="9">
    <source>
        <dbReference type="ARBA" id="ARBA00022737"/>
    </source>
</evidence>
<comment type="similarity">
    <text evidence="2 22">Belongs to the integrin beta chain family.</text>
</comment>
<evidence type="ECO:0000256" key="1">
    <source>
        <dbReference type="ARBA" id="ARBA00004251"/>
    </source>
</evidence>
<feature type="disulfide bond" evidence="21">
    <location>
        <begin position="517"/>
        <end position="548"/>
    </location>
</feature>
<dbReference type="SMART" id="SM00187">
    <property type="entry name" value="INB"/>
    <property type="match status" value="1"/>
</dbReference>
<dbReference type="InterPro" id="IPR016201">
    <property type="entry name" value="PSI"/>
</dbReference>
<dbReference type="InterPro" id="IPR057073">
    <property type="entry name" value="EGF_integrin_2"/>
</dbReference>
<evidence type="ECO:0000256" key="2">
    <source>
        <dbReference type="ARBA" id="ARBA00007449"/>
    </source>
</evidence>
<dbReference type="Pfam" id="PF07974">
    <property type="entry name" value="EGF_2"/>
    <property type="match status" value="1"/>
</dbReference>
<dbReference type="Proteomes" id="UP000472241">
    <property type="component" value="Unplaced"/>
</dbReference>
<feature type="disulfide bond" evidence="21">
    <location>
        <begin position="379"/>
        <end position="629"/>
    </location>
</feature>
<dbReference type="PROSITE" id="PS52047">
    <property type="entry name" value="I_EGF_2"/>
    <property type="match status" value="4"/>
</dbReference>
<dbReference type="InterPro" id="IPR002369">
    <property type="entry name" value="Integrin_bsu_VWA"/>
</dbReference>
<dbReference type="FunFam" id="2.10.25.10:FF:000258">
    <property type="entry name" value="Integrin beta"/>
    <property type="match status" value="1"/>
</dbReference>
<dbReference type="GO" id="GO:0005178">
    <property type="term" value="F:integrin binding"/>
    <property type="evidence" value="ECO:0007669"/>
    <property type="project" value="TreeGrafter"/>
</dbReference>
<evidence type="ECO:0000313" key="30">
    <source>
        <dbReference type="Proteomes" id="UP000472241"/>
    </source>
</evidence>
<feature type="signal peptide" evidence="24">
    <location>
        <begin position="1"/>
        <end position="24"/>
    </location>
</feature>
<dbReference type="FunFam" id="4.10.1240.30:FF:000001">
    <property type="entry name" value="Integrin beta"/>
    <property type="match status" value="1"/>
</dbReference>
<dbReference type="InterPro" id="IPR015812">
    <property type="entry name" value="Integrin_bsu"/>
</dbReference>
<dbReference type="GO" id="GO:0007160">
    <property type="term" value="P:cell-matrix adhesion"/>
    <property type="evidence" value="ECO:0007669"/>
    <property type="project" value="TreeGrafter"/>
</dbReference>
<evidence type="ECO:0000256" key="7">
    <source>
        <dbReference type="ARBA" id="ARBA00022723"/>
    </source>
</evidence>
<evidence type="ECO:0000256" key="14">
    <source>
        <dbReference type="ARBA" id="ARBA00023037"/>
    </source>
</evidence>
<feature type="disulfide bond" evidence="21">
    <location>
        <begin position="36"/>
        <end position="46"/>
    </location>
</feature>
<dbReference type="Gene3D" id="3.40.50.410">
    <property type="entry name" value="von Willebrand factor, type A domain"/>
    <property type="match status" value="2"/>
</dbReference>
<feature type="disulfide bond" evidence="21">
    <location>
        <begin position="474"/>
        <end position="479"/>
    </location>
</feature>
<dbReference type="Pfam" id="PF17205">
    <property type="entry name" value="PSI_integrin"/>
    <property type="match status" value="1"/>
</dbReference>
<evidence type="ECO:0000256" key="11">
    <source>
        <dbReference type="ARBA" id="ARBA00022842"/>
    </source>
</evidence>
<proteinExistence type="inferred from homology"/>
<keyword evidence="10" id="KW-0106">Calcium</keyword>
<feature type="disulfide bond" evidence="21">
    <location>
        <begin position="49"/>
        <end position="64"/>
    </location>
</feature>
<dbReference type="InterPro" id="IPR014836">
    <property type="entry name" value="Integrin_bsu_cyt_dom"/>
</dbReference>
<dbReference type="FunFam" id="2.60.40.1510:FF:000021">
    <property type="entry name" value="Integrin beta"/>
    <property type="match status" value="1"/>
</dbReference>
<evidence type="ECO:0000313" key="29">
    <source>
        <dbReference type="Ensembl" id="ENSLCNP00005020135.1"/>
    </source>
</evidence>
<dbReference type="SUPFAM" id="SSF69687">
    <property type="entry name" value="Integrin beta tail domain"/>
    <property type="match status" value="1"/>
</dbReference>
<evidence type="ECO:0000256" key="20">
    <source>
        <dbReference type="ARBA" id="ARBA00063697"/>
    </source>
</evidence>
<dbReference type="Pfam" id="PF18372">
    <property type="entry name" value="I-EGF_1"/>
    <property type="match status" value="1"/>
</dbReference>
<feature type="disulfide bond" evidence="21">
    <location>
        <begin position="608"/>
        <end position="637"/>
    </location>
</feature>
<comment type="subunit">
    <text evidence="20">Heterodimer of an alpha and a beta subunit. Beta-5 (ITGB5) associates with alpha-V (ITGAV). Interacts with MYO10. Interacts with DAB2. Integrin ITGAV:ITGB5 interacts with FBLN5 (via N-terminus). ITGAV:ITGB5 interacts with CCN3. Interacts with tensin TNS3; TNS3 also interacts with PEAK1, thus acting as an adapter molecule to bridge the association of PEAK1 with ITGB5.</text>
</comment>
<evidence type="ECO:0000256" key="4">
    <source>
        <dbReference type="ARBA" id="ARBA00022536"/>
    </source>
</evidence>
<keyword evidence="15 23" id="KW-0472">Membrane</keyword>
<evidence type="ECO:0000256" key="21">
    <source>
        <dbReference type="PIRSR" id="PIRSR002512-1"/>
    </source>
</evidence>
<dbReference type="PIRSF" id="PIRSF002512">
    <property type="entry name" value="Integrin_B"/>
    <property type="match status" value="1"/>
</dbReference>
<dbReference type="SMART" id="SM01242">
    <property type="entry name" value="Integrin_B_tail"/>
    <property type="match status" value="1"/>
</dbReference>
<reference evidence="29" key="2">
    <citation type="submission" date="2025-09" db="UniProtKB">
        <authorList>
            <consortium name="Ensembl"/>
        </authorList>
    </citation>
    <scope>IDENTIFICATION</scope>
</reference>
<dbReference type="FunFam" id="2.10.25.10:FF:000075">
    <property type="entry name" value="Integrin beta"/>
    <property type="match status" value="1"/>
</dbReference>
<dbReference type="InterPro" id="IPR036465">
    <property type="entry name" value="vWFA_dom_sf"/>
</dbReference>
<feature type="disulfide bond" evidence="21">
    <location>
        <begin position="202"/>
        <end position="211"/>
    </location>
</feature>
<dbReference type="Pfam" id="PF23105">
    <property type="entry name" value="EGF_integrin"/>
    <property type="match status" value="1"/>
</dbReference>
<dbReference type="PANTHER" id="PTHR10082">
    <property type="entry name" value="INTEGRIN BETA SUBUNIT"/>
    <property type="match status" value="1"/>
</dbReference>
<dbReference type="InterPro" id="IPR012896">
    <property type="entry name" value="Integrin_bsu_tail"/>
</dbReference>
<evidence type="ECO:0000256" key="23">
    <source>
        <dbReference type="SAM" id="Phobius"/>
    </source>
</evidence>
<dbReference type="GO" id="GO:0098609">
    <property type="term" value="P:cell-cell adhesion"/>
    <property type="evidence" value="ECO:0007669"/>
    <property type="project" value="TreeGrafter"/>
</dbReference>
<evidence type="ECO:0000256" key="8">
    <source>
        <dbReference type="ARBA" id="ARBA00022729"/>
    </source>
</evidence>
<dbReference type="InterPro" id="IPR033760">
    <property type="entry name" value="Integrin_beta_N"/>
</dbReference>
<evidence type="ECO:0000256" key="3">
    <source>
        <dbReference type="ARBA" id="ARBA00022475"/>
    </source>
</evidence>
<gene>
    <name evidence="29" type="primary">ITGB5</name>
</gene>
<evidence type="ECO:0000256" key="17">
    <source>
        <dbReference type="ARBA" id="ARBA00023170"/>
    </source>
</evidence>
<feature type="disulfide bond" evidence="21">
    <location>
        <begin position="587"/>
        <end position="661"/>
    </location>
</feature>
<keyword evidence="5" id="KW-0597">Phosphoprotein</keyword>
<dbReference type="Pfam" id="PF00362">
    <property type="entry name" value="Integrin_beta"/>
    <property type="match status" value="1"/>
</dbReference>
<dbReference type="AlphaFoldDB" id="A0A667H229"/>
<keyword evidence="7" id="KW-0479">Metal-binding</keyword>
<keyword evidence="12 22" id="KW-0130">Cell adhesion</keyword>
<sequence>MPRAPAPLYACLLGLCALVPSLPGLNICTSGSATSCEECLLIHPKCAWCFKEDFGSLRSVTSRCDLEANLVKNGCGGEFESPASSTRVLRSLPLSSKGSSPTSSDVIQMTPQQVALSLRPGDKTTFQLQVRQVEDYPVDLYYLMDLSLSMKDDLDSIRNLGTKLAEEMRKLTSNFRLGFGSFVDKNISPFSYTAPRYQTNPCIGYKLFPNCVPSFGFRHLLPLTDRVDSFNEEVRKQRVSRNRDAPEGGFDAILQAAVCKDYPSLALLGEKLAENNINLIFAVTKSHYMLYKNFTALIPGTTVEILHGDSKNIIQLIINAYNSIRSKVELSVWDQPEDLNLFFTATCQDGMSYPGQRKCEGLKIGDTASFEVSAEARSCPGKHAEHTFTLRPVGFRDSLEVGVTYSCRCGCSTGLEPDSARCSGNGTYVCGLCDCNPSYLGTRCECQEGESQSGYQNLCREAEGKPLCSGRGECSCNQCSCFESEFGKIYGAFCQCDNFSCARNRGVLCSGHGECHCGECKCHAGYIGDNCNCSTDISTCLAKDGQICSDRGHCVCGQCQCTEPGAFGETCEKCPTCPDACSTKRDCVECLLLHVGDPADNQTCQNLCKDEVITWVDTIVKDDQEAALCFYKTAKDCVMMFAYTELPSGRANLTVLREPECGTAPNATTILLAVVGSILLIGIALLAIWKLLVTIHDRREFAKFQSERSRARYEMASNPLYRKPISTHTVDFTFNKFNKPYNGTVD</sequence>
<evidence type="ECO:0000259" key="28">
    <source>
        <dbReference type="SMART" id="SM01242"/>
    </source>
</evidence>